<feature type="transmembrane region" description="Helical" evidence="1">
    <location>
        <begin position="124"/>
        <end position="141"/>
    </location>
</feature>
<dbReference type="RefSeq" id="WP_407592120.1">
    <property type="nucleotide sequence ID" value="NZ_JBHDIY010000002.1"/>
</dbReference>
<reference evidence="2 3" key="1">
    <citation type="submission" date="2024-08" db="EMBL/GenBank/DDBJ databases">
        <title>Tateyamaria sp. nov., isolated from marine algae.</title>
        <authorList>
            <person name="Choi B.J."/>
            <person name="Kim J.M."/>
            <person name="Lee J.K."/>
            <person name="Choi D.G."/>
            <person name="Bayburt H."/>
            <person name="Baek J.H."/>
            <person name="Han D.M."/>
            <person name="Jeon C.O."/>
        </authorList>
    </citation>
    <scope>NUCLEOTIDE SEQUENCE [LARGE SCALE GENOMIC DNA]</scope>
    <source>
        <strain evidence="2 3">KMU-156</strain>
    </source>
</reference>
<comment type="caution">
    <text evidence="2">The sequence shown here is derived from an EMBL/GenBank/DDBJ whole genome shotgun (WGS) entry which is preliminary data.</text>
</comment>
<feature type="transmembrane region" description="Helical" evidence="1">
    <location>
        <begin position="18"/>
        <end position="39"/>
    </location>
</feature>
<evidence type="ECO:0000313" key="3">
    <source>
        <dbReference type="Proteomes" id="UP001627408"/>
    </source>
</evidence>
<dbReference type="EMBL" id="JBHDIY010000002">
    <property type="protein sequence ID" value="MFL4470253.1"/>
    <property type="molecule type" value="Genomic_DNA"/>
</dbReference>
<proteinExistence type="predicted"/>
<gene>
    <name evidence="2" type="ORF">ACERZ8_10335</name>
</gene>
<feature type="transmembrane region" description="Helical" evidence="1">
    <location>
        <begin position="59"/>
        <end position="77"/>
    </location>
</feature>
<organism evidence="2 3">
    <name type="scientific">Tateyamaria armeniaca</name>
    <dbReference type="NCBI Taxonomy" id="2518930"/>
    <lineage>
        <taxon>Bacteria</taxon>
        <taxon>Pseudomonadati</taxon>
        <taxon>Pseudomonadota</taxon>
        <taxon>Alphaproteobacteria</taxon>
        <taxon>Rhodobacterales</taxon>
        <taxon>Roseobacteraceae</taxon>
        <taxon>Tateyamaria</taxon>
    </lineage>
</organism>
<accession>A0ABW8UYM5</accession>
<keyword evidence="1" id="KW-0472">Membrane</keyword>
<name>A0ABW8UYM5_9RHOB</name>
<dbReference type="Proteomes" id="UP001627408">
    <property type="component" value="Unassembled WGS sequence"/>
</dbReference>
<protein>
    <submittedName>
        <fullName evidence="2">Uncharacterized protein</fullName>
    </submittedName>
</protein>
<keyword evidence="3" id="KW-1185">Reference proteome</keyword>
<keyword evidence="1" id="KW-1133">Transmembrane helix</keyword>
<evidence type="ECO:0000256" key="1">
    <source>
        <dbReference type="SAM" id="Phobius"/>
    </source>
</evidence>
<sequence>MGQVRVTSGTGSARVGRVFARGIILTVALFYAYGALVHVMNMTSLTGFDWVSAPMKWRVLDIVYLMLDIAVVAGLVLKKRFGLIAFFAAALSQIVLYTAFRSWIVDVPTPFQRSAEQIAYLDTLVLFHLVTIVAVVIAIIIHRTTGLQKQ</sequence>
<evidence type="ECO:0000313" key="2">
    <source>
        <dbReference type="EMBL" id="MFL4470253.1"/>
    </source>
</evidence>
<keyword evidence="1" id="KW-0812">Transmembrane</keyword>
<feature type="transmembrane region" description="Helical" evidence="1">
    <location>
        <begin position="84"/>
        <end position="104"/>
    </location>
</feature>